<protein>
    <submittedName>
        <fullName evidence="1">Uncharacterized protein</fullName>
    </submittedName>
</protein>
<name>A0ACC3N0H8_9PEZI</name>
<comment type="caution">
    <text evidence="1">The sequence shown here is derived from an EMBL/GenBank/DDBJ whole genome shotgun (WGS) entry which is preliminary data.</text>
</comment>
<proteinExistence type="predicted"/>
<reference evidence="1" key="1">
    <citation type="submission" date="2023-07" db="EMBL/GenBank/DDBJ databases">
        <title>Black Yeasts Isolated from many extreme environments.</title>
        <authorList>
            <person name="Coleine C."/>
            <person name="Stajich J.E."/>
            <person name="Selbmann L."/>
        </authorList>
    </citation>
    <scope>NUCLEOTIDE SEQUENCE</scope>
    <source>
        <strain evidence="1">CCFEE 5714</strain>
    </source>
</reference>
<sequence length="381" mass="43183">MPTFNCFCGKKFDAHENIIFHASAKGHNFKCGCGALFGKIKLLRRHQTAVHSDDSCYHLTLAAFISASGGKKPSLYHCSLCSNNSFKERVALDQHMNSKHSPLNYVCKSCGKDGFRNQEDLEQHLLAKHSSHKYQCGFCNKKPFNSQEALQQHEGSAHLPRELASFRYTASEQKDNLRSKQGVMNQEVLEQHSASKSPVSCHNCEFCPDKRFKSETKLLQHSISDHQRYLTCSELFSTLDHLHAHQQQSGHYYCQEHQTMFSSLAAEAAHWYEYHRPEPSVLECNYYERKFDNNRMLDERTVQKLHTWQDGVSVTLVDKAHYGMRWGDSGPESDATSESTPAKASVRNLHDTGDAPDDDGTDVDSDSDASEDGGVRLDPRY</sequence>
<evidence type="ECO:0000313" key="1">
    <source>
        <dbReference type="EMBL" id="KAK3707636.1"/>
    </source>
</evidence>
<organism evidence="1 2">
    <name type="scientific">Vermiconidia calcicola</name>
    <dbReference type="NCBI Taxonomy" id="1690605"/>
    <lineage>
        <taxon>Eukaryota</taxon>
        <taxon>Fungi</taxon>
        <taxon>Dikarya</taxon>
        <taxon>Ascomycota</taxon>
        <taxon>Pezizomycotina</taxon>
        <taxon>Dothideomycetes</taxon>
        <taxon>Dothideomycetidae</taxon>
        <taxon>Mycosphaerellales</taxon>
        <taxon>Extremaceae</taxon>
        <taxon>Vermiconidia</taxon>
    </lineage>
</organism>
<dbReference type="Proteomes" id="UP001281147">
    <property type="component" value="Unassembled WGS sequence"/>
</dbReference>
<gene>
    <name evidence="1" type="ORF">LTR37_011984</name>
</gene>
<accession>A0ACC3N0H8</accession>
<dbReference type="EMBL" id="JAUTXU010000108">
    <property type="protein sequence ID" value="KAK3707636.1"/>
    <property type="molecule type" value="Genomic_DNA"/>
</dbReference>
<keyword evidence="2" id="KW-1185">Reference proteome</keyword>
<evidence type="ECO:0000313" key="2">
    <source>
        <dbReference type="Proteomes" id="UP001281147"/>
    </source>
</evidence>